<dbReference type="Xenbase" id="XB-GENE-17337147">
    <property type="gene designation" value="cspg4b.L"/>
</dbReference>
<feature type="repeat" description="CSPG" evidence="2">
    <location>
        <begin position="1947"/>
        <end position="2035"/>
    </location>
</feature>
<dbReference type="PaxDb" id="8355-A0A1L8I2C8"/>
<feature type="repeat" description="CSPG" evidence="2">
    <location>
        <begin position="897"/>
        <end position="991"/>
    </location>
</feature>
<feature type="repeat" description="CSPG" evidence="2">
    <location>
        <begin position="1707"/>
        <end position="1806"/>
    </location>
</feature>
<dbReference type="STRING" id="8355.A0A1L8I2C8"/>
<dbReference type="InterPro" id="IPR051561">
    <property type="entry name" value="FRAS1_ECM"/>
</dbReference>
<evidence type="ECO:0000313" key="5">
    <source>
        <dbReference type="RefSeq" id="XP_018121636.1"/>
    </source>
</evidence>
<feature type="domain" description="Laminin G" evidence="3">
    <location>
        <begin position="25"/>
        <end position="200"/>
    </location>
</feature>
<dbReference type="CTD" id="108718388"/>
<dbReference type="CDD" id="cd00110">
    <property type="entry name" value="LamG"/>
    <property type="match status" value="2"/>
</dbReference>
<sequence>MGLYGSLAAGVYVLGVVLSSSRLHTLAASFYGESFVELKTAESFSKSSLHFKFRTSKPNGLLFLAAGKKQYSIIELHSGHVQAKIDFGEGEQILLLKNGPRVDNLEWHVVDLHHENADVVLSVDQHLKSSIQVAGGSQEFSVHYGLYIGGFNELNVPYAKILPNHFRGCLDEVVFNEQELLSSLRPYPGLKNVHEVSLGCSDEFFVSEDDPVSLFSSKSYVAFPSWALEEGGVWECFLQTSAGKGLLLYQSGSVGDFISLEIQDYILKAHLRKGNSLIQISTLNLMSEHKWHHIKLKLNARHFHLTLDEETVKASLTFHSKTAQLNGPLFVGGVNDATRKVLTSSLSTVSGKHAKVVSFKGCIKNIKVNSAKFGLKNALASKDVSPGCKTEILLTTSPLNKAGETHRNTAAPSTSLVTSTTAAPKNNAKHSFIVLNNLVVQEGGRAPLQSKHIKLNLDFKKLGVRQSQINFKVMEYPQSGQLKIDVPTTQNKDTFTMLDLWHGRITYIHDGSEGTNDNFTFTVTATSKNEIPSYLDGTQQHVFSITVTPTNDAPELSLPEGNLFALLENSKKRLPANLLKVSDVDTDPQNLNFVLLGNLNADAGYIVNGKDAGKSIATFSYSELLDGNIFYVHHGVKNSRLVLRVSDGDKVSNTVVLRILAVPLEYKVVNNTGIVVTQGESSLILTSNLGVDTNAENQDMEIRYDVMELPQYGQIQRRSVGNEWRSTNSFTQRSLERERIRYLSTFNEVQEMDRTEYFKFKVNIANKSSEEYRFPITVQWLKYTLVNNSVLTVENRKLLTLTTDNLYAVVTGISTVEKDIYFKVLSLPKKGRILVNKNNLKENGMFSQIDIADLKVQYELTDQPRQDSNDFFSFSLFTKHAESKPYRFQINIKADLNSIFLTNNGLFLAEGDTKLITREELFVQTLNNRTFTYKVQKSPQHGKLRLINFSDSILSNDNITSFSSQDILGERLMYVHDDTETTADSFTVLATSSSSQHESPFGDKVTVYAEVLFNISVELKNDEKPNRVVDRLFHVVRNGQRLVTLEDLCYHDPDTDFNDGQLLYTRRGIPNGDLVSANDPSIKLYQFTQEDLEKKRVLFMHQGSDYGRFVLFVTDGKHYTSSLLEVSASDPYVKVVNNTGLLVQKGKEQIITTSNVSIATNVYIDSYKEIVYNVASSPKHGKILVQGLAAESFTHLNIKNGQVTFRHDDSNNLQDAFNLTAKLKNIAVNVEMKVRVYLESHQRLPTVLNLNIIVVEQGRPVKIDERKLQVVHEDNLPKEMVYSVISPPSHGYIRKFESAEGYLTAEKNSVLTFTQQDINDGIIHYVQSEPGQLQDNFTMDVTNGIRKITGITVSVDIIPLLIPLVTQNITVKEGASKALTEEQLTIPNKHFAGLHFEFEIIDLPKNGYIENTRYPRIKLSRFTRKQVEQELIYYVHDDSETLNDNFTIIVNNTDLSKHSLPSTIFVTVSPINDEFPVITANNIFRVWVGSVTEVTCEDLCATDKDTSPSELVFSITPPNNGHLALKSHPSKSILNFTQQHINEGHLVFVHSGSMSGGFNFQVTDGLNFAPRQIFSITARTLVINLEANKVLDVFPGTRRAITSDLLKAVTNDESNMNNRTVTFTVVVPPKHGRLLMSGLQNATEEVSSFTQLMVEEGVIFYDHTDNEALLWNTQDSFKFTASSAPAFLESSVFLVTISYEINDPARQSRLKANTGASVDEGGKVLIDKSKLDGSNLLLKLPETQRGSYEVWYQVTSLPEHGMIIVGDRNITKDKPNFSQYIVNKFGITYMHDGSESLADGFIFAAWLNLKSKSAVKPDTDVLEEMFNLTVIGVNDQAPELKTKRPYLKVLQGQMMAIGADNLNVEDLDNPPEDIKYTIISTPNNGFLANQENLNASVDHFTQADINNGRVWFVQDGSPSSGVFYFSVTDGKHKPLYKLFNIEVTAVSITLVNHTNLVLSQSETFLPITNMHLAATTDGRSKEILYEVVQMASFGQLMIDDTPVTKFGQTDLNLGKVKYQVRNLTESQDSFELMATTAESNLTGLVLNVTVKPLVHVISGLKIPTETLYTMQIKDLDASELGNMTGSDPEFHVIDEPRYGRLTRRKTLQGDAYEDITMFTQAEIETGRVLLEVSANLTYTEMQNDSFSFLLRANNVPPAVGAFSYSVVPNDPLLFQAVTSDEYLLSSTTLSPYTSAVYENRTQNDWLNTSTEVPKTKSVPKWGNRNRWGNHNNEDLISEATTSSFRAATVGANPVSPKAEASQNGSSLSVIIPLVILVLILAAILVVWFLLMKRKAKKAPKPVKSHSYCAVPQVPSPYMERSATIPTVTVTPLQKGNEYVSVSPLLPGRQAHTYTSSSTSLRENLPQNSWLHMDPEMVQHCRTTNPTLKNNQYWV</sequence>
<dbReference type="Pfam" id="PF02210">
    <property type="entry name" value="Laminin_G_2"/>
    <property type="match status" value="2"/>
</dbReference>
<evidence type="ECO:0000313" key="4">
    <source>
        <dbReference type="Proteomes" id="UP000186698"/>
    </source>
</evidence>
<dbReference type="Bgee" id="108718388">
    <property type="expression patterns" value="Expressed in egg cell and 18 other cell types or tissues"/>
</dbReference>
<dbReference type="InterPro" id="IPR001791">
    <property type="entry name" value="Laminin_G"/>
</dbReference>
<dbReference type="PROSITE" id="PS51854">
    <property type="entry name" value="CSPG"/>
    <property type="match status" value="11"/>
</dbReference>
<accession>A0A1L8I2C8</accession>
<protein>
    <submittedName>
        <fullName evidence="5">Chondroitin sulfate proteoglycan 4</fullName>
    </submittedName>
</protein>
<dbReference type="SUPFAM" id="SSF49899">
    <property type="entry name" value="Concanavalin A-like lectins/glucanases"/>
    <property type="match status" value="2"/>
</dbReference>
<dbReference type="OrthoDB" id="9026019at2759"/>
<dbReference type="PANTHER" id="PTHR45739">
    <property type="entry name" value="MATRIX PROTEIN, PUTATIVE-RELATED"/>
    <property type="match status" value="1"/>
</dbReference>
<feature type="repeat" description="CSPG" evidence="2">
    <location>
        <begin position="665"/>
        <end position="763"/>
    </location>
</feature>
<dbReference type="PROSITE" id="PS50025">
    <property type="entry name" value="LAM_G_DOMAIN"/>
    <property type="match status" value="2"/>
</dbReference>
<dbReference type="SMART" id="SM00282">
    <property type="entry name" value="LamG"/>
    <property type="match status" value="2"/>
</dbReference>
<feature type="repeat" description="CSPG" evidence="2">
    <location>
        <begin position="1838"/>
        <end position="1930"/>
    </location>
</feature>
<proteinExistence type="predicted"/>
<dbReference type="RefSeq" id="XP_018121636.1">
    <property type="nucleotide sequence ID" value="XM_018266147.2"/>
</dbReference>
<dbReference type="OMA" id="EELHFMV"/>
<gene>
    <name evidence="5 6" type="primary">cspg4b.L</name>
</gene>
<name>A0A1L8I2C8_XENLA</name>
<dbReference type="InterPro" id="IPR013320">
    <property type="entry name" value="ConA-like_dom_sf"/>
</dbReference>
<keyword evidence="4" id="KW-1185">Reference proteome</keyword>
<feature type="domain" description="Laminin G" evidence="3">
    <location>
        <begin position="210"/>
        <end position="388"/>
    </location>
</feature>
<evidence type="ECO:0000256" key="2">
    <source>
        <dbReference type="PROSITE-ProRule" id="PRU01201"/>
    </source>
</evidence>
<comment type="caution">
    <text evidence="1">Lacks conserved residue(s) required for the propagation of feature annotation.</text>
</comment>
<dbReference type="PANTHER" id="PTHR45739:SF14">
    <property type="entry name" value="CHONDROITIN SULFATE PROTEOGLYCAN 4"/>
    <property type="match status" value="1"/>
</dbReference>
<dbReference type="AGR" id="Xenbase:XB-GENE-17337147"/>
<evidence type="ECO:0000256" key="1">
    <source>
        <dbReference type="PROSITE-ProRule" id="PRU00122"/>
    </source>
</evidence>
<evidence type="ECO:0000313" key="6">
    <source>
        <dbReference type="Xenbase" id="XB-GENE-17337147"/>
    </source>
</evidence>
<evidence type="ECO:0000259" key="3">
    <source>
        <dbReference type="PROSITE" id="PS50025"/>
    </source>
</evidence>
<dbReference type="GO" id="GO:0009653">
    <property type="term" value="P:anatomical structure morphogenesis"/>
    <property type="evidence" value="ECO:0000318"/>
    <property type="project" value="GO_Central"/>
</dbReference>
<dbReference type="KEGG" id="xla:108718388"/>
<dbReference type="Pfam" id="PF16184">
    <property type="entry name" value="Cadherin_3"/>
    <property type="match status" value="12"/>
</dbReference>
<organism evidence="4 5">
    <name type="scientific">Xenopus laevis</name>
    <name type="common">African clawed frog</name>
    <dbReference type="NCBI Taxonomy" id="8355"/>
    <lineage>
        <taxon>Eukaryota</taxon>
        <taxon>Metazoa</taxon>
        <taxon>Chordata</taxon>
        <taxon>Craniata</taxon>
        <taxon>Vertebrata</taxon>
        <taxon>Euteleostomi</taxon>
        <taxon>Amphibia</taxon>
        <taxon>Batrachia</taxon>
        <taxon>Anura</taxon>
        <taxon>Pipoidea</taxon>
        <taxon>Pipidae</taxon>
        <taxon>Xenopodinae</taxon>
        <taxon>Xenopus</taxon>
        <taxon>Xenopus</taxon>
    </lineage>
</organism>
<dbReference type="Gene3D" id="2.60.120.200">
    <property type="match status" value="2"/>
</dbReference>
<feature type="repeat" description="CSPG" evidence="2">
    <location>
        <begin position="1582"/>
        <end position="1682"/>
    </location>
</feature>
<dbReference type="InterPro" id="IPR039005">
    <property type="entry name" value="CSPG_rpt"/>
</dbReference>
<feature type="repeat" description="CSPG" evidence="2">
    <location>
        <begin position="1475"/>
        <end position="1565"/>
    </location>
</feature>
<dbReference type="Proteomes" id="UP000186698">
    <property type="component" value="Chromosome 1L"/>
</dbReference>
<feature type="repeat" description="CSPG" evidence="2">
    <location>
        <begin position="1132"/>
        <end position="1222"/>
    </location>
</feature>
<feature type="repeat" description="CSPG" evidence="2">
    <location>
        <begin position="1244"/>
        <end position="1342"/>
    </location>
</feature>
<dbReference type="GeneID" id="108718388"/>
<reference evidence="5" key="1">
    <citation type="submission" date="2025-08" db="UniProtKB">
        <authorList>
            <consortium name="RefSeq"/>
        </authorList>
    </citation>
    <scope>IDENTIFICATION</scope>
    <source>
        <strain evidence="5">J_2021</strain>
        <tissue evidence="5">Erythrocytes</tissue>
    </source>
</reference>
<feature type="repeat" description="CSPG" evidence="2">
    <location>
        <begin position="1360"/>
        <end position="1451"/>
    </location>
</feature>
<feature type="repeat" description="CSPG" evidence="2">
    <location>
        <begin position="429"/>
        <end position="524"/>
    </location>
</feature>